<feature type="transmembrane region" description="Helical" evidence="1">
    <location>
        <begin position="97"/>
        <end position="120"/>
    </location>
</feature>
<dbReference type="AlphaFoldDB" id="A0A314UQU5"/>
<sequence length="173" mass="19576">MARHVWNIFSDSNTNLWTAWIKAHYLSEVSFWCVHPPSICSWNWRKMLNLRDILRSHFFMPLVMGSLLHCGLIIGTPMVLLLCVGAKESLLPLVSMLMLWLAILLVMLGGAGLLPVIRLFSKSSGILYVFIHVLLVRTLYGGCLTPRAFLFYLCLRYYLDPSPKCSLGFAGLA</sequence>
<evidence type="ECO:0000313" key="2">
    <source>
        <dbReference type="EMBL" id="PQM39847.1"/>
    </source>
</evidence>
<reference evidence="2 3" key="1">
    <citation type="submission" date="2018-02" db="EMBL/GenBank/DDBJ databases">
        <title>Draft genome of wild Prunus yedoensis var. nudiflora.</title>
        <authorList>
            <person name="Baek S."/>
            <person name="Kim J.-H."/>
            <person name="Choi K."/>
            <person name="Kim G.-B."/>
            <person name="Cho A."/>
            <person name="Jang H."/>
            <person name="Shin C.-H."/>
            <person name="Yu H.-J."/>
            <person name="Mun J.-H."/>
        </authorList>
    </citation>
    <scope>NUCLEOTIDE SEQUENCE [LARGE SCALE GENOMIC DNA]</scope>
    <source>
        <strain evidence="3">cv. Jeju island</strain>
        <tissue evidence="2">Leaf</tissue>
    </source>
</reference>
<evidence type="ECO:0000313" key="3">
    <source>
        <dbReference type="Proteomes" id="UP000250321"/>
    </source>
</evidence>
<dbReference type="EMBL" id="PJQY01003145">
    <property type="protein sequence ID" value="PQM39847.1"/>
    <property type="molecule type" value="Genomic_DNA"/>
</dbReference>
<keyword evidence="1" id="KW-1133">Transmembrane helix</keyword>
<organism evidence="2 3">
    <name type="scientific">Prunus yedoensis var. nudiflora</name>
    <dbReference type="NCBI Taxonomy" id="2094558"/>
    <lineage>
        <taxon>Eukaryota</taxon>
        <taxon>Viridiplantae</taxon>
        <taxon>Streptophyta</taxon>
        <taxon>Embryophyta</taxon>
        <taxon>Tracheophyta</taxon>
        <taxon>Spermatophyta</taxon>
        <taxon>Magnoliopsida</taxon>
        <taxon>eudicotyledons</taxon>
        <taxon>Gunneridae</taxon>
        <taxon>Pentapetalae</taxon>
        <taxon>rosids</taxon>
        <taxon>fabids</taxon>
        <taxon>Rosales</taxon>
        <taxon>Rosaceae</taxon>
        <taxon>Amygdaloideae</taxon>
        <taxon>Amygdaleae</taxon>
        <taxon>Prunus</taxon>
    </lineage>
</organism>
<name>A0A314UQU5_PRUYE</name>
<keyword evidence="1" id="KW-0812">Transmembrane</keyword>
<feature type="transmembrane region" description="Helical" evidence="1">
    <location>
        <begin position="126"/>
        <end position="154"/>
    </location>
</feature>
<feature type="transmembrane region" description="Helical" evidence="1">
    <location>
        <begin position="58"/>
        <end position="85"/>
    </location>
</feature>
<dbReference type="Proteomes" id="UP000250321">
    <property type="component" value="Unassembled WGS sequence"/>
</dbReference>
<keyword evidence="3" id="KW-1185">Reference proteome</keyword>
<gene>
    <name evidence="2" type="ORF">Pyn_33997</name>
</gene>
<keyword evidence="1" id="KW-0472">Membrane</keyword>
<dbReference type="OrthoDB" id="1748554at2759"/>
<evidence type="ECO:0000256" key="1">
    <source>
        <dbReference type="SAM" id="Phobius"/>
    </source>
</evidence>
<proteinExistence type="predicted"/>
<dbReference type="STRING" id="2094558.A0A314UQU5"/>
<protein>
    <submittedName>
        <fullName evidence="2">Uncharacterized protein</fullName>
    </submittedName>
</protein>
<comment type="caution">
    <text evidence="2">The sequence shown here is derived from an EMBL/GenBank/DDBJ whole genome shotgun (WGS) entry which is preliminary data.</text>
</comment>
<accession>A0A314UQU5</accession>